<gene>
    <name evidence="1" type="ORF">BDV98DRAFT_395815</name>
</gene>
<keyword evidence="2" id="KW-1185">Reference proteome</keyword>
<organism evidence="1 2">
    <name type="scientific">Pterulicium gracile</name>
    <dbReference type="NCBI Taxonomy" id="1884261"/>
    <lineage>
        <taxon>Eukaryota</taxon>
        <taxon>Fungi</taxon>
        <taxon>Dikarya</taxon>
        <taxon>Basidiomycota</taxon>
        <taxon>Agaricomycotina</taxon>
        <taxon>Agaricomycetes</taxon>
        <taxon>Agaricomycetidae</taxon>
        <taxon>Agaricales</taxon>
        <taxon>Pleurotineae</taxon>
        <taxon>Pterulaceae</taxon>
        <taxon>Pterulicium</taxon>
    </lineage>
</organism>
<protein>
    <submittedName>
        <fullName evidence="1">Uncharacterized protein</fullName>
    </submittedName>
</protein>
<dbReference type="OrthoDB" id="10253254at2759"/>
<dbReference type="InterPro" id="IPR027417">
    <property type="entry name" value="P-loop_NTPase"/>
</dbReference>
<sequence>MSLQFWKPGTVGPGSTLDRASEAEGNVISSNPSALAALSIQSQRERLPIYKHREKMLYCAENYGVMIIVGQTGCGKTTLPDGGRLGL</sequence>
<dbReference type="Gene3D" id="3.40.50.300">
    <property type="entry name" value="P-loop containing nucleotide triphosphate hydrolases"/>
    <property type="match status" value="1"/>
</dbReference>
<dbReference type="STRING" id="1884261.A0A5C3QZ74"/>
<dbReference type="Proteomes" id="UP000305067">
    <property type="component" value="Unassembled WGS sequence"/>
</dbReference>
<name>A0A5C3QZ74_9AGAR</name>
<accession>A0A5C3QZ74</accession>
<dbReference type="AlphaFoldDB" id="A0A5C3QZ74"/>
<evidence type="ECO:0000313" key="2">
    <source>
        <dbReference type="Proteomes" id="UP000305067"/>
    </source>
</evidence>
<reference evidence="1 2" key="1">
    <citation type="journal article" date="2019" name="Nat. Ecol. Evol.">
        <title>Megaphylogeny resolves global patterns of mushroom evolution.</title>
        <authorList>
            <person name="Varga T."/>
            <person name="Krizsan K."/>
            <person name="Foldi C."/>
            <person name="Dima B."/>
            <person name="Sanchez-Garcia M."/>
            <person name="Sanchez-Ramirez S."/>
            <person name="Szollosi G.J."/>
            <person name="Szarkandi J.G."/>
            <person name="Papp V."/>
            <person name="Albert L."/>
            <person name="Andreopoulos W."/>
            <person name="Angelini C."/>
            <person name="Antonin V."/>
            <person name="Barry K.W."/>
            <person name="Bougher N.L."/>
            <person name="Buchanan P."/>
            <person name="Buyck B."/>
            <person name="Bense V."/>
            <person name="Catcheside P."/>
            <person name="Chovatia M."/>
            <person name="Cooper J."/>
            <person name="Damon W."/>
            <person name="Desjardin D."/>
            <person name="Finy P."/>
            <person name="Geml J."/>
            <person name="Haridas S."/>
            <person name="Hughes K."/>
            <person name="Justo A."/>
            <person name="Karasinski D."/>
            <person name="Kautmanova I."/>
            <person name="Kiss B."/>
            <person name="Kocsube S."/>
            <person name="Kotiranta H."/>
            <person name="LaButti K.M."/>
            <person name="Lechner B.E."/>
            <person name="Liimatainen K."/>
            <person name="Lipzen A."/>
            <person name="Lukacs Z."/>
            <person name="Mihaltcheva S."/>
            <person name="Morgado L.N."/>
            <person name="Niskanen T."/>
            <person name="Noordeloos M.E."/>
            <person name="Ohm R.A."/>
            <person name="Ortiz-Santana B."/>
            <person name="Ovrebo C."/>
            <person name="Racz N."/>
            <person name="Riley R."/>
            <person name="Savchenko A."/>
            <person name="Shiryaev A."/>
            <person name="Soop K."/>
            <person name="Spirin V."/>
            <person name="Szebenyi C."/>
            <person name="Tomsovsky M."/>
            <person name="Tulloss R.E."/>
            <person name="Uehling J."/>
            <person name="Grigoriev I.V."/>
            <person name="Vagvolgyi C."/>
            <person name="Papp T."/>
            <person name="Martin F.M."/>
            <person name="Miettinen O."/>
            <person name="Hibbett D.S."/>
            <person name="Nagy L.G."/>
        </authorList>
    </citation>
    <scope>NUCLEOTIDE SEQUENCE [LARGE SCALE GENOMIC DNA]</scope>
    <source>
        <strain evidence="1 2">CBS 309.79</strain>
    </source>
</reference>
<proteinExistence type="predicted"/>
<evidence type="ECO:0000313" key="1">
    <source>
        <dbReference type="EMBL" id="TFL03684.1"/>
    </source>
</evidence>
<dbReference type="EMBL" id="ML178820">
    <property type="protein sequence ID" value="TFL03684.1"/>
    <property type="molecule type" value="Genomic_DNA"/>
</dbReference>